<proteinExistence type="predicted"/>
<accession>A0A6H5HUF9</accession>
<sequence length="844" mass="95093">MSEFMVSKRPDMAVRLFWKGDTERRDLEKFRQSHGLCRIRTRISSSVKTATPVVRSSSQKIIAKSLSEYREYPHILQDETKILRPRTLKSVHFVAEINKIKNTKNAVSTFNRIQTSIITPLLHPMNADDDHNTSIYSVNMEVINKIQLFARNNRVPEVYFSCKSTNYCLNLKNHLYDCFESDAKSWNYTICGNTSNPKVEHVLRRLSPPDRCQNGQFTLAESCFSYQWNVPTTSDTAATSDHPSASHHPSTCDSATYSSTYFTASNVTTGDVTAGYVTTGDITASNVTTSDNTAGDDTAGNIPVDTKTNGSSIHTPANNTASNTPANSHANGTANDTLNNSKTNRAPHCPSSHCCSSHSTANSPAHHQADCASDNAPDHRDTDTTADNSTGNSTATPTTNSYDSTPNSAKHGHHTADSGHDSHNDHNTADRDHASHCFDHDSDDETSDQTSNDHDNDNGHLDLPILVHMVSKLHRWSLWREDCETLRHPHLDWPLIRSDQCLLFNLRGKDCAGAWQGLRKMKMRIPLAVLVCLVGVCVGSPTPTPLDKNAWALLVAGSKGFWNYRHQDVSSSNFLNILTGNAEAMKDIGTGRVIESINFQGRKTADRLLDELVTIATAAKPHLRATVLEDHLPLDKSIFPCYKELLENFNNHCFSHAMQTTIGTGVKQRNTTPCGLHQGLEVALGCQLNVTIKIACMSVEWNKQLQQFIQWIWRTTRWRLVQMGSRFQKERVQAKKLENERILGFVPSAEFAHKEFWDAWNYDCHRPLERRAYRLLEFRQRFTDGSLRNRKKLLKQIIIIMGDQEEDEVGESDARLLFLFQYLSKSMKFKVDKWHKMMATEESR</sequence>
<feature type="region of interest" description="Disordered" evidence="1">
    <location>
        <begin position="283"/>
        <end position="457"/>
    </location>
</feature>
<evidence type="ECO:0000313" key="2">
    <source>
        <dbReference type="EMBL" id="CAB0020653.1"/>
    </source>
</evidence>
<name>A0A6H5HUF9_9HEMI</name>
<feature type="non-terminal residue" evidence="2">
    <location>
        <position position="844"/>
    </location>
</feature>
<keyword evidence="3" id="KW-1185">Reference proteome</keyword>
<reference evidence="2 3" key="1">
    <citation type="submission" date="2020-02" db="EMBL/GenBank/DDBJ databases">
        <authorList>
            <person name="Ferguson B K."/>
        </authorList>
    </citation>
    <scope>NUCLEOTIDE SEQUENCE [LARGE SCALE GENOMIC DNA]</scope>
</reference>
<protein>
    <submittedName>
        <fullName evidence="2">Uncharacterized protein</fullName>
    </submittedName>
</protein>
<feature type="compositionally biased region" description="Polar residues" evidence="1">
    <location>
        <begin position="385"/>
        <end position="408"/>
    </location>
</feature>
<dbReference type="OrthoDB" id="192611at2759"/>
<feature type="compositionally biased region" description="Basic and acidic residues" evidence="1">
    <location>
        <begin position="414"/>
        <end position="440"/>
    </location>
</feature>
<feature type="compositionally biased region" description="Low complexity" evidence="1">
    <location>
        <begin position="314"/>
        <end position="331"/>
    </location>
</feature>
<evidence type="ECO:0000256" key="1">
    <source>
        <dbReference type="SAM" id="MobiDB-lite"/>
    </source>
</evidence>
<feature type="compositionally biased region" description="Low complexity" evidence="1">
    <location>
        <begin position="347"/>
        <end position="359"/>
    </location>
</feature>
<dbReference type="AlphaFoldDB" id="A0A6H5HUF9"/>
<evidence type="ECO:0000313" key="3">
    <source>
        <dbReference type="Proteomes" id="UP000479000"/>
    </source>
</evidence>
<feature type="compositionally biased region" description="Polar residues" evidence="1">
    <location>
        <begin position="332"/>
        <end position="344"/>
    </location>
</feature>
<dbReference type="Proteomes" id="UP000479000">
    <property type="component" value="Unassembled WGS sequence"/>
</dbReference>
<dbReference type="EMBL" id="CADCXU010035428">
    <property type="protein sequence ID" value="CAB0020653.1"/>
    <property type="molecule type" value="Genomic_DNA"/>
</dbReference>
<gene>
    <name evidence="2" type="ORF">NTEN_LOCUS24225</name>
</gene>
<organism evidence="2 3">
    <name type="scientific">Nesidiocoris tenuis</name>
    <dbReference type="NCBI Taxonomy" id="355587"/>
    <lineage>
        <taxon>Eukaryota</taxon>
        <taxon>Metazoa</taxon>
        <taxon>Ecdysozoa</taxon>
        <taxon>Arthropoda</taxon>
        <taxon>Hexapoda</taxon>
        <taxon>Insecta</taxon>
        <taxon>Pterygota</taxon>
        <taxon>Neoptera</taxon>
        <taxon>Paraneoptera</taxon>
        <taxon>Hemiptera</taxon>
        <taxon>Heteroptera</taxon>
        <taxon>Panheteroptera</taxon>
        <taxon>Cimicomorpha</taxon>
        <taxon>Miridae</taxon>
        <taxon>Dicyphina</taxon>
        <taxon>Nesidiocoris</taxon>
    </lineage>
</organism>
<feature type="compositionally biased region" description="Polar residues" evidence="1">
    <location>
        <begin position="283"/>
        <end position="295"/>
    </location>
</feature>